<sequence length="95" mass="10458">MKRVAVTEERLAEAVLTAMAEQKNRSRRSRKMCVWCAAGTEHTACRQPAPPSKPLFRREPVLQKGRSYVSPTGGFRGVTGPLARALLAEPNLVLV</sequence>
<reference evidence="1" key="1">
    <citation type="journal article" date="2015" name="Nature">
        <title>Complex archaea that bridge the gap between prokaryotes and eukaryotes.</title>
        <authorList>
            <person name="Spang A."/>
            <person name="Saw J.H."/>
            <person name="Jorgensen S.L."/>
            <person name="Zaremba-Niedzwiedzka K."/>
            <person name="Martijn J."/>
            <person name="Lind A.E."/>
            <person name="van Eijk R."/>
            <person name="Schleper C."/>
            <person name="Guy L."/>
            <person name="Ettema T.J."/>
        </authorList>
    </citation>
    <scope>NUCLEOTIDE SEQUENCE</scope>
</reference>
<proteinExistence type="predicted"/>
<evidence type="ECO:0000313" key="1">
    <source>
        <dbReference type="EMBL" id="KKK47636.1"/>
    </source>
</evidence>
<protein>
    <submittedName>
        <fullName evidence="1">Uncharacterized protein</fullName>
    </submittedName>
</protein>
<dbReference type="AlphaFoldDB" id="A0A0F8YHX4"/>
<name>A0A0F8YHX4_9ZZZZ</name>
<organism evidence="1">
    <name type="scientific">marine sediment metagenome</name>
    <dbReference type="NCBI Taxonomy" id="412755"/>
    <lineage>
        <taxon>unclassified sequences</taxon>
        <taxon>metagenomes</taxon>
        <taxon>ecological metagenomes</taxon>
    </lineage>
</organism>
<gene>
    <name evidence="1" type="ORF">LCGC14_3153210</name>
</gene>
<accession>A0A0F8YHX4</accession>
<dbReference type="EMBL" id="LAZR01069476">
    <property type="protein sequence ID" value="KKK47636.1"/>
    <property type="molecule type" value="Genomic_DNA"/>
</dbReference>
<comment type="caution">
    <text evidence="1">The sequence shown here is derived from an EMBL/GenBank/DDBJ whole genome shotgun (WGS) entry which is preliminary data.</text>
</comment>